<comment type="caution">
    <text evidence="3">The sequence shown here is derived from an EMBL/GenBank/DDBJ whole genome shotgun (WGS) entry which is preliminary data.</text>
</comment>
<evidence type="ECO:0000259" key="2">
    <source>
        <dbReference type="Pfam" id="PF12697"/>
    </source>
</evidence>
<evidence type="ECO:0000313" key="4">
    <source>
        <dbReference type="Proteomes" id="UP000076967"/>
    </source>
</evidence>
<keyword evidence="1" id="KW-0378">Hydrolase</keyword>
<dbReference type="EMBL" id="LVJH01000006">
    <property type="protein sequence ID" value="OAB44697.1"/>
    <property type="molecule type" value="Genomic_DNA"/>
</dbReference>
<protein>
    <recommendedName>
        <fullName evidence="2">AB hydrolase-1 domain-containing protein</fullName>
    </recommendedName>
</protein>
<dbReference type="PRINTS" id="PR00111">
    <property type="entry name" value="ABHYDROLASE"/>
</dbReference>
<sequence>MIRKYYTSQNLKLSYLDNEQEGKPVLICLHGHFGNARYFAGLMEQLKDWHVYSIDQRGHGWSDHAEAGHYEREDYIQDVVVFIQKVANEPVVILGHSLGGINAYQIASRCKDLLVKGLIIEDAGAIEKDNASFASKIVDYAPTLQELGDSLKRFRIYDAEYFLESAVETEHGWSYRFDKNNLSESQKRLNGNWWDDFLNSSCPTLLLHGKKSWVVTQDHIEDMAAKRKNTKFVVFSKSGHTVNLDEPKKYFDMVNQFLDELILISTY</sequence>
<dbReference type="InterPro" id="IPR029058">
    <property type="entry name" value="AB_hydrolase_fold"/>
</dbReference>
<dbReference type="AlphaFoldDB" id="A0A168MHS2"/>
<evidence type="ECO:0000256" key="1">
    <source>
        <dbReference type="ARBA" id="ARBA00022801"/>
    </source>
</evidence>
<dbReference type="RefSeq" id="WP_161487841.1">
    <property type="nucleotide sequence ID" value="NZ_LVJH01000006.1"/>
</dbReference>
<gene>
    <name evidence="3" type="ORF">PGLA_04585</name>
</gene>
<dbReference type="Proteomes" id="UP000076967">
    <property type="component" value="Unassembled WGS sequence"/>
</dbReference>
<evidence type="ECO:0000313" key="3">
    <source>
        <dbReference type="EMBL" id="OAB44697.1"/>
    </source>
</evidence>
<dbReference type="Gene3D" id="3.40.50.1820">
    <property type="entry name" value="alpha/beta hydrolase"/>
    <property type="match status" value="1"/>
</dbReference>
<dbReference type="STRING" id="494026.PGLA_04585"/>
<proteinExistence type="predicted"/>
<feature type="domain" description="AB hydrolase-1" evidence="2">
    <location>
        <begin position="26"/>
        <end position="251"/>
    </location>
</feature>
<dbReference type="SUPFAM" id="SSF53474">
    <property type="entry name" value="alpha/beta-Hydrolases"/>
    <property type="match status" value="1"/>
</dbReference>
<keyword evidence="4" id="KW-1185">Reference proteome</keyword>
<dbReference type="PANTHER" id="PTHR46118:SF4">
    <property type="entry name" value="PROTEIN ABHD11"/>
    <property type="match status" value="1"/>
</dbReference>
<dbReference type="Pfam" id="PF12697">
    <property type="entry name" value="Abhydrolase_6"/>
    <property type="match status" value="1"/>
</dbReference>
<accession>A0A168MHS2</accession>
<reference evidence="3 4" key="1">
    <citation type="submission" date="2016-03" db="EMBL/GenBank/DDBJ databases">
        <title>Draft genome sequence of Paenibacillus glacialis DSM 22343.</title>
        <authorList>
            <person name="Shin S.-K."/>
            <person name="Yi H."/>
        </authorList>
    </citation>
    <scope>NUCLEOTIDE SEQUENCE [LARGE SCALE GENOMIC DNA]</scope>
    <source>
        <strain evidence="3 4">DSM 22343</strain>
    </source>
</reference>
<name>A0A168MHS2_9BACL</name>
<dbReference type="InterPro" id="IPR000073">
    <property type="entry name" value="AB_hydrolase_1"/>
</dbReference>
<dbReference type="OrthoDB" id="9805423at2"/>
<dbReference type="GO" id="GO:0016787">
    <property type="term" value="F:hydrolase activity"/>
    <property type="evidence" value="ECO:0007669"/>
    <property type="project" value="UniProtKB-KW"/>
</dbReference>
<organism evidence="3 4">
    <name type="scientific">Paenibacillus glacialis</name>
    <dbReference type="NCBI Taxonomy" id="494026"/>
    <lineage>
        <taxon>Bacteria</taxon>
        <taxon>Bacillati</taxon>
        <taxon>Bacillota</taxon>
        <taxon>Bacilli</taxon>
        <taxon>Bacillales</taxon>
        <taxon>Paenibacillaceae</taxon>
        <taxon>Paenibacillus</taxon>
    </lineage>
</organism>
<dbReference type="PANTHER" id="PTHR46118">
    <property type="entry name" value="PROTEIN ABHD11"/>
    <property type="match status" value="1"/>
</dbReference>